<accession>A0A397VPR3</accession>
<evidence type="ECO:0000313" key="1">
    <source>
        <dbReference type="EMBL" id="RIB22989.1"/>
    </source>
</evidence>
<protein>
    <submittedName>
        <fullName evidence="1">Uncharacterized protein</fullName>
    </submittedName>
</protein>
<gene>
    <name evidence="1" type="ORF">C2G38_2172561</name>
</gene>
<keyword evidence="2" id="KW-1185">Reference proteome</keyword>
<organism evidence="1 2">
    <name type="scientific">Gigaspora rosea</name>
    <dbReference type="NCBI Taxonomy" id="44941"/>
    <lineage>
        <taxon>Eukaryota</taxon>
        <taxon>Fungi</taxon>
        <taxon>Fungi incertae sedis</taxon>
        <taxon>Mucoromycota</taxon>
        <taxon>Glomeromycotina</taxon>
        <taxon>Glomeromycetes</taxon>
        <taxon>Diversisporales</taxon>
        <taxon>Gigasporaceae</taxon>
        <taxon>Gigaspora</taxon>
    </lineage>
</organism>
<proteinExistence type="predicted"/>
<dbReference type="OrthoDB" id="2445570at2759"/>
<sequence length="124" mass="14541">MSKQKYDGSIELDDSVCKELDTPKEDVITSIRKKITNTKLQLSEYSTSLGTVAYLKNAASKYESDETNIIKLVNIFLNKSKQIRDESELIECTDEYVVDKITDKVIEILRMIQYRKNTWRRYFL</sequence>
<reference evidence="1 2" key="1">
    <citation type="submission" date="2018-06" db="EMBL/GenBank/DDBJ databases">
        <title>Comparative genomics reveals the genomic features of Rhizophagus irregularis, R. cerebriforme, R. diaphanum and Gigaspora rosea, and their symbiotic lifestyle signature.</title>
        <authorList>
            <person name="Morin E."/>
            <person name="San Clemente H."/>
            <person name="Chen E.C.H."/>
            <person name="De La Providencia I."/>
            <person name="Hainaut M."/>
            <person name="Kuo A."/>
            <person name="Kohler A."/>
            <person name="Murat C."/>
            <person name="Tang N."/>
            <person name="Roy S."/>
            <person name="Loubradou J."/>
            <person name="Henrissat B."/>
            <person name="Grigoriev I.V."/>
            <person name="Corradi N."/>
            <person name="Roux C."/>
            <person name="Martin F.M."/>
        </authorList>
    </citation>
    <scope>NUCLEOTIDE SEQUENCE [LARGE SCALE GENOMIC DNA]</scope>
    <source>
        <strain evidence="1 2">DAOM 194757</strain>
    </source>
</reference>
<dbReference type="EMBL" id="QKWP01000284">
    <property type="protein sequence ID" value="RIB22989.1"/>
    <property type="molecule type" value="Genomic_DNA"/>
</dbReference>
<evidence type="ECO:0000313" key="2">
    <source>
        <dbReference type="Proteomes" id="UP000266673"/>
    </source>
</evidence>
<dbReference type="AlphaFoldDB" id="A0A397VPR3"/>
<dbReference type="Proteomes" id="UP000266673">
    <property type="component" value="Unassembled WGS sequence"/>
</dbReference>
<comment type="caution">
    <text evidence="1">The sequence shown here is derived from an EMBL/GenBank/DDBJ whole genome shotgun (WGS) entry which is preliminary data.</text>
</comment>
<name>A0A397VPR3_9GLOM</name>